<dbReference type="PANTHER" id="PTHR34700:SF4">
    <property type="entry name" value="PHAGE-LIKE ELEMENT PBSX PROTEIN XKDP"/>
    <property type="match status" value="1"/>
</dbReference>
<evidence type="ECO:0000313" key="4">
    <source>
        <dbReference type="Proteomes" id="UP000257039"/>
    </source>
</evidence>
<dbReference type="Pfam" id="PF01476">
    <property type="entry name" value="LysM"/>
    <property type="match status" value="1"/>
</dbReference>
<name>A0A4P9VRZ3_9GAMM</name>
<organism evidence="3 4">
    <name type="scientific">Zooshikella ganghwensis</name>
    <dbReference type="NCBI Taxonomy" id="202772"/>
    <lineage>
        <taxon>Bacteria</taxon>
        <taxon>Pseudomonadati</taxon>
        <taxon>Pseudomonadota</taxon>
        <taxon>Gammaproteobacteria</taxon>
        <taxon>Oceanospirillales</taxon>
        <taxon>Zooshikellaceae</taxon>
        <taxon>Zooshikella</taxon>
    </lineage>
</organism>
<feature type="chain" id="PRO_5020193191" evidence="1">
    <location>
        <begin position="21"/>
        <end position="344"/>
    </location>
</feature>
<gene>
    <name evidence="3" type="ORF">B9G39_24655</name>
</gene>
<comment type="caution">
    <text evidence="3">The sequence shown here is derived from an EMBL/GenBank/DDBJ whole genome shotgun (WGS) entry which is preliminary data.</text>
</comment>
<keyword evidence="4" id="KW-1185">Reference proteome</keyword>
<dbReference type="InterPro" id="IPR018392">
    <property type="entry name" value="LysM"/>
</dbReference>
<dbReference type="AlphaFoldDB" id="A0A4P9VRZ3"/>
<reference evidence="3 4" key="1">
    <citation type="submission" date="2017-04" db="EMBL/GenBank/DDBJ databases">
        <title>Draft genome sequence of Zooshikella ganghwensis VG4 isolated from Red Sea sediments.</title>
        <authorList>
            <person name="Rehman Z."/>
            <person name="Alam I."/>
            <person name="Kamau A."/>
            <person name="Bajic V."/>
            <person name="Leiknes T."/>
        </authorList>
    </citation>
    <scope>NUCLEOTIDE SEQUENCE [LARGE SCALE GENOMIC DNA]</scope>
    <source>
        <strain evidence="3 4">VG4</strain>
    </source>
</reference>
<dbReference type="PANTHER" id="PTHR34700">
    <property type="entry name" value="POTASSIUM BINDING PROTEIN KBP"/>
    <property type="match status" value="1"/>
</dbReference>
<evidence type="ECO:0000313" key="3">
    <source>
        <dbReference type="EMBL" id="RDH46385.1"/>
    </source>
</evidence>
<dbReference type="InterPro" id="IPR052196">
    <property type="entry name" value="Bact_Kbp"/>
</dbReference>
<feature type="domain" description="LysM" evidence="2">
    <location>
        <begin position="32"/>
        <end position="80"/>
    </location>
</feature>
<dbReference type="PROSITE" id="PS51782">
    <property type="entry name" value="LYSM"/>
    <property type="match status" value="1"/>
</dbReference>
<dbReference type="SUPFAM" id="SSF54106">
    <property type="entry name" value="LysM domain"/>
    <property type="match status" value="1"/>
</dbReference>
<dbReference type="SMART" id="SM00257">
    <property type="entry name" value="LysM"/>
    <property type="match status" value="1"/>
</dbReference>
<dbReference type="InterPro" id="IPR036779">
    <property type="entry name" value="LysM_dom_sf"/>
</dbReference>
<keyword evidence="1" id="KW-0732">Signal</keyword>
<feature type="signal peptide" evidence="1">
    <location>
        <begin position="1"/>
        <end position="20"/>
    </location>
</feature>
<evidence type="ECO:0000259" key="2">
    <source>
        <dbReference type="PROSITE" id="PS51782"/>
    </source>
</evidence>
<dbReference type="CDD" id="cd00118">
    <property type="entry name" value="LysM"/>
    <property type="match status" value="1"/>
</dbReference>
<accession>A0A4P9VRZ3</accession>
<sequence length="344" mass="37633">MRKVLLGIVLSCLFSFSAFGATEDVVKSGHPQSYTVKRGDTLWDIASMFLSKPWMWPEIWHVNPDIQNPHKIYPGDVINLVYVDGKPRLVLGKRGDGGRTIRLSPKIRSTPIDTAIPSIPLNAISSFLKRSRIIDNTDGVSKAPYVIASRQERIVTGAGDVVYARGQFPEDAKAMGVFRKGRDYTDPKTKEYLGTVVHDIGVAKIKSVSGDVGTVSITESNQEIRVGDRLLETEETAVQPTFYPSAPKQTVEGEILSVIGGVTQIGQFDNVLINLGGRNGVMSGTVLSINRVAIVHDKIAKQKVELPPEHVGTMMVYKAFDKMSYGIVLKALQPINTGDMVTNP</sequence>
<dbReference type="RefSeq" id="WP_094789151.1">
    <property type="nucleotide sequence ID" value="NZ_NDXW01000001.1"/>
</dbReference>
<evidence type="ECO:0000256" key="1">
    <source>
        <dbReference type="SAM" id="SignalP"/>
    </source>
</evidence>
<proteinExistence type="predicted"/>
<dbReference type="Gene3D" id="3.10.350.10">
    <property type="entry name" value="LysM domain"/>
    <property type="match status" value="1"/>
</dbReference>
<protein>
    <submittedName>
        <fullName evidence="3">LysM peptidoglycan-binding domain-containing protein</fullName>
    </submittedName>
</protein>
<dbReference type="EMBL" id="NDXW01000001">
    <property type="protein sequence ID" value="RDH46385.1"/>
    <property type="molecule type" value="Genomic_DNA"/>
</dbReference>
<dbReference type="Proteomes" id="UP000257039">
    <property type="component" value="Unassembled WGS sequence"/>
</dbReference>